<protein>
    <submittedName>
        <fullName evidence="3">C39 family peptidase</fullName>
    </submittedName>
</protein>
<dbReference type="PROSITE" id="PS50990">
    <property type="entry name" value="PEPTIDASE_C39"/>
    <property type="match status" value="1"/>
</dbReference>
<accession>A0ABS8IN39</accession>
<feature type="domain" description="Peptidase C39" evidence="2">
    <location>
        <begin position="70"/>
        <end position="200"/>
    </location>
</feature>
<dbReference type="RefSeq" id="WP_229430936.1">
    <property type="nucleotide sequence ID" value="NZ_JAJHPV010000004.1"/>
</dbReference>
<keyword evidence="1" id="KW-0732">Signal</keyword>
<proteinExistence type="predicted"/>
<keyword evidence="4" id="KW-1185">Reference proteome</keyword>
<feature type="chain" id="PRO_5047528152" evidence="1">
    <location>
        <begin position="42"/>
        <end position="246"/>
    </location>
</feature>
<gene>
    <name evidence="3" type="ORF">LMJ30_03430</name>
</gene>
<organism evidence="3 4">
    <name type="scientific">Massilia agrisoli</name>
    <dbReference type="NCBI Taxonomy" id="2892444"/>
    <lineage>
        <taxon>Bacteria</taxon>
        <taxon>Pseudomonadati</taxon>
        <taxon>Pseudomonadota</taxon>
        <taxon>Betaproteobacteria</taxon>
        <taxon>Burkholderiales</taxon>
        <taxon>Oxalobacteraceae</taxon>
        <taxon>Telluria group</taxon>
        <taxon>Massilia</taxon>
    </lineage>
</organism>
<evidence type="ECO:0000259" key="2">
    <source>
        <dbReference type="PROSITE" id="PS50990"/>
    </source>
</evidence>
<reference evidence="3 4" key="1">
    <citation type="submission" date="2021-11" db="EMBL/GenBank/DDBJ databases">
        <authorList>
            <person name="Huq M.A."/>
        </authorList>
    </citation>
    <scope>NUCLEOTIDE SEQUENCE [LARGE SCALE GENOMIC DNA]</scope>
    <source>
        <strain evidence="3 4">MAHUQ-52</strain>
    </source>
</reference>
<evidence type="ECO:0000313" key="3">
    <source>
        <dbReference type="EMBL" id="MCC6070012.1"/>
    </source>
</evidence>
<dbReference type="EMBL" id="JAJHPV010000004">
    <property type="protein sequence ID" value="MCC6070012.1"/>
    <property type="molecule type" value="Genomic_DNA"/>
</dbReference>
<dbReference type="Gene3D" id="3.90.70.10">
    <property type="entry name" value="Cysteine proteinases"/>
    <property type="match status" value="1"/>
</dbReference>
<evidence type="ECO:0000256" key="1">
    <source>
        <dbReference type="SAM" id="SignalP"/>
    </source>
</evidence>
<feature type="signal peptide" evidence="1">
    <location>
        <begin position="1"/>
        <end position="41"/>
    </location>
</feature>
<name>A0ABS8IN39_9BURK</name>
<evidence type="ECO:0000313" key="4">
    <source>
        <dbReference type="Proteomes" id="UP001198701"/>
    </source>
</evidence>
<sequence length="246" mass="26388">MKAPRGYAYAAPALRLHAARVLRLGAACVLLGLGAQQAAHALELALPGGARLQVPVASIKQLRFSTTLRQQYDFSCGSAALATLLTHHYQHPVTEQLVFERMFARGDQARIRKEGFSLLDMQRFLAERGFRADGFQLPLQKLIEAQVPAIVLVSDKGYHHFVVIKGAAGGRVLIGDPSSGARTLSQAAFEAIWSNRLLFVIHGSAAAPAFNSMADWRAAPTAPLGQGIDRGSLAAITIPKLGPGEF</sequence>
<comment type="caution">
    <text evidence="3">The sequence shown here is derived from an EMBL/GenBank/DDBJ whole genome shotgun (WGS) entry which is preliminary data.</text>
</comment>
<dbReference type="CDD" id="cd02423">
    <property type="entry name" value="Peptidase_C39G"/>
    <property type="match status" value="1"/>
</dbReference>
<dbReference type="Pfam" id="PF03412">
    <property type="entry name" value="Peptidase_C39"/>
    <property type="match status" value="1"/>
</dbReference>
<dbReference type="InterPro" id="IPR005074">
    <property type="entry name" value="Peptidase_C39"/>
</dbReference>
<dbReference type="Proteomes" id="UP001198701">
    <property type="component" value="Unassembled WGS sequence"/>
</dbReference>